<protein>
    <submittedName>
        <fullName evidence="5">Helix-turn-helix domain-containing protein</fullName>
    </submittedName>
</protein>
<dbReference type="GO" id="GO:0003700">
    <property type="term" value="F:DNA-binding transcription factor activity"/>
    <property type="evidence" value="ECO:0007669"/>
    <property type="project" value="InterPro"/>
</dbReference>
<dbReference type="Pfam" id="PF12833">
    <property type="entry name" value="HTH_18"/>
    <property type="match status" value="1"/>
</dbReference>
<keyword evidence="6" id="KW-1185">Reference proteome</keyword>
<dbReference type="InterPro" id="IPR020449">
    <property type="entry name" value="Tscrpt_reg_AraC-type_HTH"/>
</dbReference>
<keyword evidence="1" id="KW-0805">Transcription regulation</keyword>
<dbReference type="PROSITE" id="PS01124">
    <property type="entry name" value="HTH_ARAC_FAMILY_2"/>
    <property type="match status" value="1"/>
</dbReference>
<keyword evidence="3" id="KW-0804">Transcription</keyword>
<accession>A0A1N7PXG5</accession>
<proteinExistence type="predicted"/>
<evidence type="ECO:0000256" key="1">
    <source>
        <dbReference type="ARBA" id="ARBA00023015"/>
    </source>
</evidence>
<evidence type="ECO:0000259" key="4">
    <source>
        <dbReference type="PROSITE" id="PS01124"/>
    </source>
</evidence>
<dbReference type="GO" id="GO:0000976">
    <property type="term" value="F:transcription cis-regulatory region binding"/>
    <property type="evidence" value="ECO:0007669"/>
    <property type="project" value="TreeGrafter"/>
</dbReference>
<dbReference type="InterPro" id="IPR018060">
    <property type="entry name" value="HTH_AraC"/>
</dbReference>
<dbReference type="RefSeq" id="WP_076517661.1">
    <property type="nucleotide sequence ID" value="NZ_FTOH01000012.1"/>
</dbReference>
<dbReference type="AlphaFoldDB" id="A0A1N7PXG5"/>
<evidence type="ECO:0000313" key="6">
    <source>
        <dbReference type="Proteomes" id="UP000185639"/>
    </source>
</evidence>
<dbReference type="PANTHER" id="PTHR47894">
    <property type="entry name" value="HTH-TYPE TRANSCRIPTIONAL REGULATOR GADX"/>
    <property type="match status" value="1"/>
</dbReference>
<dbReference type="Proteomes" id="UP000185639">
    <property type="component" value="Unassembled WGS sequence"/>
</dbReference>
<name>A0A1N7PXG5_9GAMM</name>
<dbReference type="PANTHER" id="PTHR47894:SF1">
    <property type="entry name" value="HTH-TYPE TRANSCRIPTIONAL REGULATOR VQSM"/>
    <property type="match status" value="1"/>
</dbReference>
<dbReference type="Gene3D" id="1.10.10.60">
    <property type="entry name" value="Homeodomain-like"/>
    <property type="match status" value="1"/>
</dbReference>
<reference evidence="6" key="1">
    <citation type="submission" date="2017-01" db="EMBL/GenBank/DDBJ databases">
        <authorList>
            <person name="Varghese N."/>
            <person name="Submissions S."/>
        </authorList>
    </citation>
    <scope>NUCLEOTIDE SEQUENCE [LARGE SCALE GENOMIC DNA]</scope>
    <source>
        <strain evidence="6">DSM 24913</strain>
    </source>
</reference>
<dbReference type="GO" id="GO:0005829">
    <property type="term" value="C:cytosol"/>
    <property type="evidence" value="ECO:0007669"/>
    <property type="project" value="TreeGrafter"/>
</dbReference>
<dbReference type="SMART" id="SM00342">
    <property type="entry name" value="HTH_ARAC"/>
    <property type="match status" value="1"/>
</dbReference>
<keyword evidence="2" id="KW-0238">DNA-binding</keyword>
<organism evidence="5 6">
    <name type="scientific">Thalassolituus maritimus</name>
    <dbReference type="NCBI Taxonomy" id="484498"/>
    <lineage>
        <taxon>Bacteria</taxon>
        <taxon>Pseudomonadati</taxon>
        <taxon>Pseudomonadota</taxon>
        <taxon>Gammaproteobacteria</taxon>
        <taxon>Oceanospirillales</taxon>
        <taxon>Oceanospirillaceae</taxon>
        <taxon>Thalassolituus</taxon>
    </lineage>
</organism>
<evidence type="ECO:0000256" key="3">
    <source>
        <dbReference type="ARBA" id="ARBA00023163"/>
    </source>
</evidence>
<sequence>MPTIDEVSTALHMTPRTLRRRLSVEGVTYTELRDEVRMSLADDLLSGPQLSIPQIAERLGYAEPTSFINAFKRWHGTTPHSYRLKSRG</sequence>
<dbReference type="STRING" id="484498.SAMN05421686_1121"/>
<dbReference type="SUPFAM" id="SSF46689">
    <property type="entry name" value="Homeodomain-like"/>
    <property type="match status" value="1"/>
</dbReference>
<dbReference type="InterPro" id="IPR009057">
    <property type="entry name" value="Homeodomain-like_sf"/>
</dbReference>
<feature type="domain" description="HTH araC/xylS-type" evidence="4">
    <location>
        <begin position="1"/>
        <end position="85"/>
    </location>
</feature>
<dbReference type="EMBL" id="FTOH01000012">
    <property type="protein sequence ID" value="SIT15245.1"/>
    <property type="molecule type" value="Genomic_DNA"/>
</dbReference>
<evidence type="ECO:0000256" key="2">
    <source>
        <dbReference type="ARBA" id="ARBA00023125"/>
    </source>
</evidence>
<gene>
    <name evidence="5" type="ORF">SAMN05421686_1121</name>
</gene>
<evidence type="ECO:0000313" key="5">
    <source>
        <dbReference type="EMBL" id="SIT15245.1"/>
    </source>
</evidence>
<dbReference type="PRINTS" id="PR00032">
    <property type="entry name" value="HTHARAC"/>
</dbReference>